<evidence type="ECO:0000313" key="2">
    <source>
        <dbReference type="Proteomes" id="UP000189818"/>
    </source>
</evidence>
<organism evidence="1 2">
    <name type="scientific">Rhizorhabdus histidinilytica</name>
    <dbReference type="NCBI Taxonomy" id="439228"/>
    <lineage>
        <taxon>Bacteria</taxon>
        <taxon>Pseudomonadati</taxon>
        <taxon>Pseudomonadota</taxon>
        <taxon>Alphaproteobacteria</taxon>
        <taxon>Sphingomonadales</taxon>
        <taxon>Sphingomonadaceae</taxon>
        <taxon>Rhizorhabdus</taxon>
    </lineage>
</organism>
<gene>
    <name evidence="1" type="ORF">SAMN06295920_101693</name>
</gene>
<dbReference type="STRING" id="439228.SAMN06295920_101693"/>
<keyword evidence="2" id="KW-1185">Reference proteome</keyword>
<evidence type="ECO:0000313" key="1">
    <source>
        <dbReference type="EMBL" id="SKB31144.1"/>
    </source>
</evidence>
<name>A0A1T5A835_9SPHN</name>
<dbReference type="RefSeq" id="WP_139385015.1">
    <property type="nucleotide sequence ID" value="NZ_FUYM01000001.1"/>
</dbReference>
<proteinExistence type="predicted"/>
<accession>A0A1T5A835</accession>
<reference evidence="2" key="1">
    <citation type="submission" date="2017-02" db="EMBL/GenBank/DDBJ databases">
        <authorList>
            <person name="Varghese N."/>
            <person name="Submissions S."/>
        </authorList>
    </citation>
    <scope>NUCLEOTIDE SEQUENCE [LARGE SCALE GENOMIC DNA]</scope>
    <source>
        <strain evidence="2">UM2</strain>
    </source>
</reference>
<protein>
    <submittedName>
        <fullName evidence="1">Uncharacterized protein</fullName>
    </submittedName>
</protein>
<dbReference type="Proteomes" id="UP000189818">
    <property type="component" value="Unassembled WGS sequence"/>
</dbReference>
<dbReference type="AlphaFoldDB" id="A0A1T5A835"/>
<dbReference type="EMBL" id="FUYM01000001">
    <property type="protein sequence ID" value="SKB31144.1"/>
    <property type="molecule type" value="Genomic_DNA"/>
</dbReference>
<sequence>MVSFNYEAPRNLQGRPKLLEMRRHPDVCTSAECAATKTHLYCRRCILDAKARLAPGMNNREIEERYTAIGRTRALTELESVVLEEAVRAQENSRKRVA</sequence>